<evidence type="ECO:0000313" key="4">
    <source>
        <dbReference type="Proteomes" id="UP000008495"/>
    </source>
</evidence>
<dbReference type="OrthoDB" id="6646510at2"/>
<dbReference type="STRING" id="100225.SAMN05421595_2858"/>
<dbReference type="InterPro" id="IPR029058">
    <property type="entry name" value="AB_hydrolase_fold"/>
</dbReference>
<keyword evidence="2" id="KW-0732">Signal</keyword>
<protein>
    <recommendedName>
        <fullName evidence="5">AB hydrolase-1 domain-containing protein</fullName>
    </recommendedName>
</protein>
<feature type="signal peptide" evidence="2">
    <location>
        <begin position="1"/>
        <end position="25"/>
    </location>
</feature>
<evidence type="ECO:0000256" key="2">
    <source>
        <dbReference type="SAM" id="SignalP"/>
    </source>
</evidence>
<dbReference type="RefSeq" id="WP_006503334.1">
    <property type="nucleotide sequence ID" value="NZ_BAGZ01000012.1"/>
</dbReference>
<reference evidence="3 4" key="1">
    <citation type="submission" date="2012-08" db="EMBL/GenBank/DDBJ databases">
        <title>Whole genome shotgun sequence of Austwickia chelonae NBRC 105200.</title>
        <authorList>
            <person name="Yoshida I."/>
            <person name="Hosoyama A."/>
            <person name="Tsuchikane K."/>
            <person name="Katsumata H."/>
            <person name="Ando Y."/>
            <person name="Ohji S."/>
            <person name="Hamada M."/>
            <person name="Tamura T."/>
            <person name="Yamazoe A."/>
            <person name="Yamazaki S."/>
            <person name="Fujita N."/>
        </authorList>
    </citation>
    <scope>NUCLEOTIDE SEQUENCE [LARGE SCALE GENOMIC DNA]</scope>
    <source>
        <strain evidence="3 4">NBRC 105200</strain>
    </source>
</reference>
<feature type="compositionally biased region" description="Basic and acidic residues" evidence="1">
    <location>
        <begin position="416"/>
        <end position="426"/>
    </location>
</feature>
<dbReference type="AlphaFoldDB" id="K6VPE1"/>
<feature type="chain" id="PRO_5003898071" description="AB hydrolase-1 domain-containing protein" evidence="2">
    <location>
        <begin position="26"/>
        <end position="426"/>
    </location>
</feature>
<accession>K6VPE1</accession>
<sequence>MKNRLFTAVATAVLGAGLVAAPASAAPPAPGTDPSLIGYSFKPGVLKGGTGYPEGIAFSRFDGVLAVPPTPGRHPVAVIVHGSYANCVWAGKGALVTNEANTMPWPEACGTQQQVFQGGDMSVGKDYIRHPAGFAYLAKHLAEQGIATVAIDVAAKDRDWTGEADPTAVQTMLVKEHLRLLRDLDQGKEHGINGAGALKGRLDLSKLALVGHSNGAGWATQQWEKGTFPELKAVVALQPAMNHHQAATSSATAPIMFVAGTCDEQSSLQGVQKDAAHAAKSAPKAPAVLTTVKRSTHAGLVGGMGSHRVGLVTPVNTPECADAKLLPKETMRSSAALLAGDFLRQAFDGKTSFALSTADPSLVESRALNSAAKATVTKTAKLPGAVAPRSVTFQDIPEQFIPALPAGTKINPSNRGGREGRPDMSR</sequence>
<dbReference type="Gene3D" id="3.40.50.1820">
    <property type="entry name" value="alpha/beta hydrolase"/>
    <property type="match status" value="1"/>
</dbReference>
<gene>
    <name evidence="3" type="ORF">AUCHE_12_00250</name>
</gene>
<evidence type="ECO:0000313" key="3">
    <source>
        <dbReference type="EMBL" id="GAB78579.1"/>
    </source>
</evidence>
<dbReference type="SUPFAM" id="SSF53474">
    <property type="entry name" value="alpha/beta-Hydrolases"/>
    <property type="match status" value="1"/>
</dbReference>
<keyword evidence="4" id="KW-1185">Reference proteome</keyword>
<proteinExistence type="predicted"/>
<dbReference type="Proteomes" id="UP000008495">
    <property type="component" value="Unassembled WGS sequence"/>
</dbReference>
<evidence type="ECO:0000256" key="1">
    <source>
        <dbReference type="SAM" id="MobiDB-lite"/>
    </source>
</evidence>
<name>K6VPE1_9MICO</name>
<dbReference type="EMBL" id="BAGZ01000012">
    <property type="protein sequence ID" value="GAB78579.1"/>
    <property type="molecule type" value="Genomic_DNA"/>
</dbReference>
<feature type="region of interest" description="Disordered" evidence="1">
    <location>
        <begin position="404"/>
        <end position="426"/>
    </location>
</feature>
<evidence type="ECO:0008006" key="5">
    <source>
        <dbReference type="Google" id="ProtNLM"/>
    </source>
</evidence>
<organism evidence="3 4">
    <name type="scientific">Austwickia chelonae NBRC 105200</name>
    <dbReference type="NCBI Taxonomy" id="1184607"/>
    <lineage>
        <taxon>Bacteria</taxon>
        <taxon>Bacillati</taxon>
        <taxon>Actinomycetota</taxon>
        <taxon>Actinomycetes</taxon>
        <taxon>Micrococcales</taxon>
        <taxon>Dermatophilaceae</taxon>
        <taxon>Austwickia</taxon>
    </lineage>
</organism>
<comment type="caution">
    <text evidence="3">The sequence shown here is derived from an EMBL/GenBank/DDBJ whole genome shotgun (WGS) entry which is preliminary data.</text>
</comment>